<gene>
    <name evidence="1" type="ORF">PHMEG_0002166</name>
</gene>
<dbReference type="Proteomes" id="UP000198211">
    <property type="component" value="Unassembled WGS sequence"/>
</dbReference>
<dbReference type="EMBL" id="NBNE01000091">
    <property type="protein sequence ID" value="OWZ23019.1"/>
    <property type="molecule type" value="Genomic_DNA"/>
</dbReference>
<reference evidence="2" key="1">
    <citation type="submission" date="2017-03" db="EMBL/GenBank/DDBJ databases">
        <title>Phytopthora megakarya and P. palmivora, two closely related causual agents of cacao black pod achieved similar genome size and gene model numbers by different mechanisms.</title>
        <authorList>
            <person name="Ali S."/>
            <person name="Shao J."/>
            <person name="Larry D.J."/>
            <person name="Kronmiller B."/>
            <person name="Shen D."/>
            <person name="Strem M.D."/>
            <person name="Melnick R.L."/>
            <person name="Guiltinan M.J."/>
            <person name="Tyler B.M."/>
            <person name="Meinhardt L.W."/>
            <person name="Bailey B.A."/>
        </authorList>
    </citation>
    <scope>NUCLEOTIDE SEQUENCE [LARGE SCALE GENOMIC DNA]</scope>
    <source>
        <strain evidence="2">zdho120</strain>
    </source>
</reference>
<sequence>MLLESPAVLGHLSSWLTCFDLCAMRATNRNFYVGIPRQTWELTVSNIRSSKSMAHLSKVFPHVWCLRVQDSILGELPTMESLVPWLDENWKLRELDLVRVTSSSDFCIHLLAEHLMKFTIRQCYQVQEPAIVALNLETLVIEHCPVTRFHADTRLPQLKQLSLSSRNLTALHARHLVKELSESCALEHLSLAGCSQLEQVLIDPGDLLALCRLDLSGCPKLARVHVSSKSLESLDLSRNNSLQYVLLDLEHVVELDLSFLKNLTHLYIRSSSLRRLNLRGCDHLMRSTTSINCPTLQFVVLQGTTLAVDDFNKDEVNDEVFALPTSDS</sequence>
<dbReference type="STRING" id="4795.A0A225X1B4"/>
<name>A0A225X1B4_9STRA</name>
<organism evidence="1 2">
    <name type="scientific">Phytophthora megakarya</name>
    <dbReference type="NCBI Taxonomy" id="4795"/>
    <lineage>
        <taxon>Eukaryota</taxon>
        <taxon>Sar</taxon>
        <taxon>Stramenopiles</taxon>
        <taxon>Oomycota</taxon>
        <taxon>Peronosporomycetes</taxon>
        <taxon>Peronosporales</taxon>
        <taxon>Peronosporaceae</taxon>
        <taxon>Phytophthora</taxon>
    </lineage>
</organism>
<evidence type="ECO:0000313" key="2">
    <source>
        <dbReference type="Proteomes" id="UP000198211"/>
    </source>
</evidence>
<evidence type="ECO:0000313" key="1">
    <source>
        <dbReference type="EMBL" id="OWZ23019.1"/>
    </source>
</evidence>
<protein>
    <submittedName>
        <fullName evidence="1">Uncharacterized protein</fullName>
    </submittedName>
</protein>
<comment type="caution">
    <text evidence="1">The sequence shown here is derived from an EMBL/GenBank/DDBJ whole genome shotgun (WGS) entry which is preliminary data.</text>
</comment>
<dbReference type="SUPFAM" id="SSF52047">
    <property type="entry name" value="RNI-like"/>
    <property type="match status" value="1"/>
</dbReference>
<dbReference type="InterPro" id="IPR032675">
    <property type="entry name" value="LRR_dom_sf"/>
</dbReference>
<dbReference type="PANTHER" id="PTHR46433">
    <property type="entry name" value="ANK_REP_REGION DOMAIN-CONTAINING PROTEIN-RELATED"/>
    <property type="match status" value="1"/>
</dbReference>
<dbReference type="AlphaFoldDB" id="A0A225X1B4"/>
<dbReference type="OrthoDB" id="10044893at2759"/>
<keyword evidence="2" id="KW-1185">Reference proteome</keyword>
<proteinExistence type="predicted"/>
<dbReference type="Gene3D" id="3.80.10.10">
    <property type="entry name" value="Ribonuclease Inhibitor"/>
    <property type="match status" value="1"/>
</dbReference>
<accession>A0A225X1B4</accession>